<dbReference type="InterPro" id="IPR003808">
    <property type="entry name" value="Fe-S_metab-assoc_dom"/>
</dbReference>
<keyword evidence="4" id="KW-1185">Reference proteome</keyword>
<evidence type="ECO:0000259" key="2">
    <source>
        <dbReference type="Pfam" id="PF02657"/>
    </source>
</evidence>
<dbReference type="AlphaFoldDB" id="A0A286GKT2"/>
<sequence>MAGTPQDTIEELADNFALFDEWEDKYAYIVDLGRRMDALPDAEKSPETKVTGCMSQVWIKPEVTDDAPARLRFRGDSDAHIVKGLIAILLQIYSDRTAEEILSVDPKAMMTRLELENHISPNRRNGLVSMVETIRGYASRLKAKQEA</sequence>
<dbReference type="SUPFAM" id="SSF82649">
    <property type="entry name" value="SufE/NifU"/>
    <property type="match status" value="1"/>
</dbReference>
<dbReference type="PANTHER" id="PTHR43597:SF5">
    <property type="entry name" value="SUFE-LIKE PROTEIN 2, CHLOROPLASTIC"/>
    <property type="match status" value="1"/>
</dbReference>
<dbReference type="RefSeq" id="WP_097279560.1">
    <property type="nucleotide sequence ID" value="NZ_OCNJ01000005.1"/>
</dbReference>
<dbReference type="Pfam" id="PF02657">
    <property type="entry name" value="SufE"/>
    <property type="match status" value="1"/>
</dbReference>
<accession>A0A286GKT2</accession>
<dbReference type="OrthoDB" id="9799320at2"/>
<gene>
    <name evidence="3" type="ORF">SAMN05421508_105183</name>
</gene>
<evidence type="ECO:0000313" key="3">
    <source>
        <dbReference type="EMBL" id="SOD96157.1"/>
    </source>
</evidence>
<evidence type="ECO:0000256" key="1">
    <source>
        <dbReference type="ARBA" id="ARBA00010282"/>
    </source>
</evidence>
<name>A0A286GKT2_9PROT</name>
<protein>
    <submittedName>
        <fullName evidence="3">Cysteine desulfuration protein SufE</fullName>
    </submittedName>
</protein>
<evidence type="ECO:0000313" key="4">
    <source>
        <dbReference type="Proteomes" id="UP000219621"/>
    </source>
</evidence>
<proteinExistence type="inferred from homology"/>
<dbReference type="Proteomes" id="UP000219621">
    <property type="component" value="Unassembled WGS sequence"/>
</dbReference>
<reference evidence="4" key="1">
    <citation type="submission" date="2017-09" db="EMBL/GenBank/DDBJ databases">
        <authorList>
            <person name="Varghese N."/>
            <person name="Submissions S."/>
        </authorList>
    </citation>
    <scope>NUCLEOTIDE SEQUENCE [LARGE SCALE GENOMIC DNA]</scope>
    <source>
        <strain evidence="4">USBA 140</strain>
    </source>
</reference>
<organism evidence="3 4">
    <name type="scientific">Caenispirillum bisanense</name>
    <dbReference type="NCBI Taxonomy" id="414052"/>
    <lineage>
        <taxon>Bacteria</taxon>
        <taxon>Pseudomonadati</taxon>
        <taxon>Pseudomonadota</taxon>
        <taxon>Alphaproteobacteria</taxon>
        <taxon>Rhodospirillales</taxon>
        <taxon>Novispirillaceae</taxon>
        <taxon>Caenispirillum</taxon>
    </lineage>
</organism>
<dbReference type="Gene3D" id="3.90.1010.10">
    <property type="match status" value="1"/>
</dbReference>
<dbReference type="EMBL" id="OCNJ01000005">
    <property type="protein sequence ID" value="SOD96157.1"/>
    <property type="molecule type" value="Genomic_DNA"/>
</dbReference>
<comment type="similarity">
    <text evidence="1">Belongs to the SufE family.</text>
</comment>
<dbReference type="PANTHER" id="PTHR43597">
    <property type="entry name" value="SULFUR ACCEPTOR PROTEIN CSDE"/>
    <property type="match status" value="1"/>
</dbReference>
<feature type="domain" description="Fe-S metabolism associated" evidence="2">
    <location>
        <begin position="14"/>
        <end position="135"/>
    </location>
</feature>